<dbReference type="GO" id="GO:0006396">
    <property type="term" value="P:RNA processing"/>
    <property type="evidence" value="ECO:0007669"/>
    <property type="project" value="InterPro"/>
</dbReference>
<dbReference type="Proteomes" id="UP000504636">
    <property type="component" value="Unplaced"/>
</dbReference>
<dbReference type="GO" id="GO:0004525">
    <property type="term" value="F:ribonuclease III activity"/>
    <property type="evidence" value="ECO:0007669"/>
    <property type="project" value="InterPro"/>
</dbReference>
<dbReference type="InterPro" id="IPR036389">
    <property type="entry name" value="RNase_III_sf"/>
</dbReference>
<dbReference type="OrthoDB" id="67027at2759"/>
<dbReference type="EMBL" id="MU003709">
    <property type="protein sequence ID" value="KAF2805634.1"/>
    <property type="molecule type" value="Genomic_DNA"/>
</dbReference>
<protein>
    <recommendedName>
        <fullName evidence="4">RNase III domain-containing protein</fullName>
    </recommendedName>
</protein>
<keyword evidence="2" id="KW-1185">Reference proteome</keyword>
<accession>A0A6A6YC86</accession>
<dbReference type="GeneID" id="54461705"/>
<evidence type="ECO:0000313" key="1">
    <source>
        <dbReference type="EMBL" id="KAF2805634.1"/>
    </source>
</evidence>
<dbReference type="RefSeq" id="XP_033572598.1">
    <property type="nucleotide sequence ID" value="XM_033720812.1"/>
</dbReference>
<name>A0A6A6YC86_9PEZI</name>
<evidence type="ECO:0000313" key="2">
    <source>
        <dbReference type="Proteomes" id="UP000504636"/>
    </source>
</evidence>
<evidence type="ECO:0008006" key="4">
    <source>
        <dbReference type="Google" id="ProtNLM"/>
    </source>
</evidence>
<evidence type="ECO:0000313" key="3">
    <source>
        <dbReference type="RefSeq" id="XP_033572598.1"/>
    </source>
</evidence>
<dbReference type="AlphaFoldDB" id="A0A6A6YC86"/>
<dbReference type="SUPFAM" id="SSF69065">
    <property type="entry name" value="RNase III domain-like"/>
    <property type="match status" value="1"/>
</dbReference>
<sequence length="75" mass="8263">MPTSSFCPQDDKMEGCQKAVDSRFRNSKFLWEALQAARLPVFTNGGRMHPDGNKRLAVLGDVVLKLVLGGTSRLV</sequence>
<gene>
    <name evidence="1 3" type="ORF">BDZ99DRAFT_466587</name>
</gene>
<reference evidence="3" key="2">
    <citation type="submission" date="2020-04" db="EMBL/GenBank/DDBJ databases">
        <authorList>
            <consortium name="NCBI Genome Project"/>
        </authorList>
    </citation>
    <scope>NUCLEOTIDE SEQUENCE</scope>
    <source>
        <strain evidence="3">CBS 304.34</strain>
    </source>
</reference>
<dbReference type="Gene3D" id="1.10.1520.10">
    <property type="entry name" value="Ribonuclease III domain"/>
    <property type="match status" value="1"/>
</dbReference>
<proteinExistence type="predicted"/>
<reference evidence="3" key="3">
    <citation type="submission" date="2025-04" db="UniProtKB">
        <authorList>
            <consortium name="RefSeq"/>
        </authorList>
    </citation>
    <scope>IDENTIFICATION</scope>
    <source>
        <strain evidence="3">CBS 304.34</strain>
    </source>
</reference>
<reference evidence="1 3" key="1">
    <citation type="journal article" date="2020" name="Stud. Mycol.">
        <title>101 Dothideomycetes genomes: a test case for predicting lifestyles and emergence of pathogens.</title>
        <authorList>
            <person name="Haridas S."/>
            <person name="Albert R."/>
            <person name="Binder M."/>
            <person name="Bloem J."/>
            <person name="Labutti K."/>
            <person name="Salamov A."/>
            <person name="Andreopoulos B."/>
            <person name="Baker S."/>
            <person name="Barry K."/>
            <person name="Bills G."/>
            <person name="Bluhm B."/>
            <person name="Cannon C."/>
            <person name="Castanera R."/>
            <person name="Culley D."/>
            <person name="Daum C."/>
            <person name="Ezra D."/>
            <person name="Gonzalez J."/>
            <person name="Henrissat B."/>
            <person name="Kuo A."/>
            <person name="Liang C."/>
            <person name="Lipzen A."/>
            <person name="Lutzoni F."/>
            <person name="Magnuson J."/>
            <person name="Mondo S."/>
            <person name="Nolan M."/>
            <person name="Ohm R."/>
            <person name="Pangilinan J."/>
            <person name="Park H.-J."/>
            <person name="Ramirez L."/>
            <person name="Alfaro M."/>
            <person name="Sun H."/>
            <person name="Tritt A."/>
            <person name="Yoshinaga Y."/>
            <person name="Zwiers L.-H."/>
            <person name="Turgeon B."/>
            <person name="Goodwin S."/>
            <person name="Spatafora J."/>
            <person name="Crous P."/>
            <person name="Grigoriev I."/>
        </authorList>
    </citation>
    <scope>NUCLEOTIDE SEQUENCE</scope>
    <source>
        <strain evidence="1 3">CBS 304.34</strain>
    </source>
</reference>
<organism evidence="1">
    <name type="scientific">Mytilinidion resinicola</name>
    <dbReference type="NCBI Taxonomy" id="574789"/>
    <lineage>
        <taxon>Eukaryota</taxon>
        <taxon>Fungi</taxon>
        <taxon>Dikarya</taxon>
        <taxon>Ascomycota</taxon>
        <taxon>Pezizomycotina</taxon>
        <taxon>Dothideomycetes</taxon>
        <taxon>Pleosporomycetidae</taxon>
        <taxon>Mytilinidiales</taxon>
        <taxon>Mytilinidiaceae</taxon>
        <taxon>Mytilinidion</taxon>
    </lineage>
</organism>